<evidence type="ECO:0000256" key="3">
    <source>
        <dbReference type="ARBA" id="ARBA00012929"/>
    </source>
</evidence>
<dbReference type="SUPFAM" id="SSF51735">
    <property type="entry name" value="NAD(P)-binding Rossmann-fold domains"/>
    <property type="match status" value="1"/>
</dbReference>
<evidence type="ECO:0000256" key="4">
    <source>
        <dbReference type="ARBA" id="ARBA00017099"/>
    </source>
</evidence>
<keyword evidence="9" id="KW-1185">Reference proteome</keyword>
<dbReference type="PANTHER" id="PTHR10491">
    <property type="entry name" value="DTDP-4-DEHYDRORHAMNOSE REDUCTASE"/>
    <property type="match status" value="1"/>
</dbReference>
<gene>
    <name evidence="8" type="primary">rmlD</name>
    <name evidence="8" type="ORF">GCM10009410_17840</name>
</gene>
<keyword evidence="6" id="KW-0521">NADP</keyword>
<comment type="pathway">
    <text evidence="1 6">Carbohydrate biosynthesis; dTDP-L-rhamnose biosynthesis.</text>
</comment>
<dbReference type="NCBIfam" id="TIGR01214">
    <property type="entry name" value="rmlD"/>
    <property type="match status" value="1"/>
</dbReference>
<comment type="function">
    <text evidence="6">Catalyzes the reduction of dTDP-6-deoxy-L-lyxo-4-hexulose to yield dTDP-L-rhamnose.</text>
</comment>
<dbReference type="InterPro" id="IPR029903">
    <property type="entry name" value="RmlD-like-bd"/>
</dbReference>
<dbReference type="InterPro" id="IPR036291">
    <property type="entry name" value="NAD(P)-bd_dom_sf"/>
</dbReference>
<dbReference type="PANTHER" id="PTHR10491:SF4">
    <property type="entry name" value="METHIONINE ADENOSYLTRANSFERASE 2 SUBUNIT BETA"/>
    <property type="match status" value="1"/>
</dbReference>
<dbReference type="Gene3D" id="3.40.50.720">
    <property type="entry name" value="NAD(P)-binding Rossmann-like Domain"/>
    <property type="match status" value="1"/>
</dbReference>
<dbReference type="EC" id="1.1.1.133" evidence="3 6"/>
<evidence type="ECO:0000256" key="6">
    <source>
        <dbReference type="RuleBase" id="RU364082"/>
    </source>
</evidence>
<evidence type="ECO:0000313" key="8">
    <source>
        <dbReference type="EMBL" id="GGP85109.1"/>
    </source>
</evidence>
<name>A0ABQ2QMV2_9GAMM</name>
<comment type="cofactor">
    <cofactor evidence="6">
        <name>Mg(2+)</name>
        <dbReference type="ChEBI" id="CHEBI:18420"/>
    </cofactor>
    <text evidence="6">Binds 1 Mg(2+) ion per monomer.</text>
</comment>
<accession>A0ABQ2QMV2</accession>
<dbReference type="CDD" id="cd05254">
    <property type="entry name" value="dTDP_HR_like_SDR_e"/>
    <property type="match status" value="1"/>
</dbReference>
<dbReference type="EMBL" id="BMQW01000004">
    <property type="protein sequence ID" value="GGP85109.1"/>
    <property type="molecule type" value="Genomic_DNA"/>
</dbReference>
<comment type="similarity">
    <text evidence="2 6">Belongs to the dTDP-4-dehydrorhamnose reductase family.</text>
</comment>
<dbReference type="Pfam" id="PF04321">
    <property type="entry name" value="RmlD_sub_bind"/>
    <property type="match status" value="2"/>
</dbReference>
<evidence type="ECO:0000256" key="5">
    <source>
        <dbReference type="ARBA" id="ARBA00048200"/>
    </source>
</evidence>
<dbReference type="InterPro" id="IPR005913">
    <property type="entry name" value="dTDP_dehydrorham_reduct"/>
</dbReference>
<evidence type="ECO:0000256" key="2">
    <source>
        <dbReference type="ARBA" id="ARBA00010944"/>
    </source>
</evidence>
<dbReference type="RefSeq" id="WP_188955405.1">
    <property type="nucleotide sequence ID" value="NZ_BMQW01000004.1"/>
</dbReference>
<evidence type="ECO:0000313" key="9">
    <source>
        <dbReference type="Proteomes" id="UP000654004"/>
    </source>
</evidence>
<protein>
    <recommendedName>
        <fullName evidence="4 6">dTDP-4-dehydrorhamnose reductase</fullName>
        <ecNumber evidence="3 6">1.1.1.133</ecNumber>
    </recommendedName>
</protein>
<evidence type="ECO:0000259" key="7">
    <source>
        <dbReference type="Pfam" id="PF04321"/>
    </source>
</evidence>
<sequence>MKVLITGKNGQLGSELQRSCPDNIEIQCFDSQTLDITDIAIVNEILIAFSPDIVINAAAYTAVDKAESDIEAAYSVNKTGASNLASACKAINAKLIHISTDFVFDGAKTTPYVSTDVTNPLGVYGASKLAGEQAVSLILGEQAIIVRTAWVYSQFGNNFVKTMLRLMAEKDQLGIVYDQVGTPTWAAGLANMLWALVQKSSDKVEETRDKIQVTSDKVEDARYKRQDSSDKVGAESKTLNQTTILNWTDAGVASWYDFAVAIQELAIEQGLLNKAIPISAIPASSYPTPAKRPAFSIIDKTEAEQLTGVKTVHWRTQLKSMLAEVKAEKVKVESDK</sequence>
<evidence type="ECO:0000256" key="1">
    <source>
        <dbReference type="ARBA" id="ARBA00004781"/>
    </source>
</evidence>
<reference evidence="9" key="1">
    <citation type="journal article" date="2019" name="Int. J. Syst. Evol. Microbiol.">
        <title>The Global Catalogue of Microorganisms (GCM) 10K type strain sequencing project: providing services to taxonomists for standard genome sequencing and annotation.</title>
        <authorList>
            <consortium name="The Broad Institute Genomics Platform"/>
            <consortium name="The Broad Institute Genome Sequencing Center for Infectious Disease"/>
            <person name="Wu L."/>
            <person name="Ma J."/>
        </authorList>
    </citation>
    <scope>NUCLEOTIDE SEQUENCE [LARGE SCALE GENOMIC DNA]</scope>
    <source>
        <strain evidence="9">JCM 32305</strain>
    </source>
</reference>
<feature type="domain" description="RmlD-like substrate binding" evidence="7">
    <location>
        <begin position="1"/>
        <end position="204"/>
    </location>
</feature>
<keyword evidence="6" id="KW-0560">Oxidoreductase</keyword>
<comment type="catalytic activity">
    <reaction evidence="5 6">
        <text>dTDP-beta-L-rhamnose + NADP(+) = dTDP-4-dehydro-beta-L-rhamnose + NADPH + H(+)</text>
        <dbReference type="Rhea" id="RHEA:21796"/>
        <dbReference type="ChEBI" id="CHEBI:15378"/>
        <dbReference type="ChEBI" id="CHEBI:57510"/>
        <dbReference type="ChEBI" id="CHEBI:57783"/>
        <dbReference type="ChEBI" id="CHEBI:58349"/>
        <dbReference type="ChEBI" id="CHEBI:62830"/>
        <dbReference type="EC" id="1.1.1.133"/>
    </reaction>
</comment>
<proteinExistence type="inferred from homology"/>
<organism evidence="8 9">
    <name type="scientific">Shewanella ulleungensis</name>
    <dbReference type="NCBI Taxonomy" id="2282699"/>
    <lineage>
        <taxon>Bacteria</taxon>
        <taxon>Pseudomonadati</taxon>
        <taxon>Pseudomonadota</taxon>
        <taxon>Gammaproteobacteria</taxon>
        <taxon>Alteromonadales</taxon>
        <taxon>Shewanellaceae</taxon>
        <taxon>Shewanella</taxon>
    </lineage>
</organism>
<feature type="domain" description="RmlD-like substrate binding" evidence="7">
    <location>
        <begin position="240"/>
        <end position="325"/>
    </location>
</feature>
<dbReference type="Proteomes" id="UP000654004">
    <property type="component" value="Unassembled WGS sequence"/>
</dbReference>
<comment type="caution">
    <text evidence="8">The sequence shown here is derived from an EMBL/GenBank/DDBJ whole genome shotgun (WGS) entry which is preliminary data.</text>
</comment>